<reference evidence="1" key="1">
    <citation type="submission" date="2018-05" db="EMBL/GenBank/DDBJ databases">
        <authorList>
            <person name="Lanie J.A."/>
            <person name="Ng W.-L."/>
            <person name="Kazmierczak K.M."/>
            <person name="Andrzejewski T.M."/>
            <person name="Davidsen T.M."/>
            <person name="Wayne K.J."/>
            <person name="Tettelin H."/>
            <person name="Glass J.I."/>
            <person name="Rusch D."/>
            <person name="Podicherti R."/>
            <person name="Tsui H.-C.T."/>
            <person name="Winkler M.E."/>
        </authorList>
    </citation>
    <scope>NUCLEOTIDE SEQUENCE</scope>
</reference>
<name>A0A382TT23_9ZZZZ</name>
<accession>A0A382TT23</accession>
<evidence type="ECO:0000313" key="1">
    <source>
        <dbReference type="EMBL" id="SVD24767.1"/>
    </source>
</evidence>
<dbReference type="AlphaFoldDB" id="A0A382TT23"/>
<dbReference type="EMBL" id="UINC01138674">
    <property type="protein sequence ID" value="SVD24767.1"/>
    <property type="molecule type" value="Genomic_DNA"/>
</dbReference>
<protein>
    <submittedName>
        <fullName evidence="1">Uncharacterized protein</fullName>
    </submittedName>
</protein>
<proteinExistence type="predicted"/>
<organism evidence="1">
    <name type="scientific">marine metagenome</name>
    <dbReference type="NCBI Taxonomy" id="408172"/>
    <lineage>
        <taxon>unclassified sequences</taxon>
        <taxon>metagenomes</taxon>
        <taxon>ecological metagenomes</taxon>
    </lineage>
</organism>
<gene>
    <name evidence="1" type="ORF">METZ01_LOCUS377621</name>
</gene>
<sequence length="108" mass="12916">MKVLFIDNSVERHKRHQSFIDKYQDQAIVIKLQEKMDLKDLESNEFDIYVVHRGNILEYKFIDNNQLGNERIFFSGSETNPEKTKTGIYTDDNESLYKFLKDEISKYI</sequence>